<comment type="pathway">
    <text evidence="1">Cell wall biogenesis; peptidoglycan biosynthesis.</text>
</comment>
<dbReference type="UniPathway" id="UPA00219"/>
<keyword evidence="1" id="KW-0862">Zinc</keyword>
<dbReference type="GO" id="GO:0071555">
    <property type="term" value="P:cell wall organization"/>
    <property type="evidence" value="ECO:0007669"/>
    <property type="project" value="UniProtKB-KW"/>
</dbReference>
<evidence type="ECO:0000259" key="3">
    <source>
        <dbReference type="Pfam" id="PF08353"/>
    </source>
</evidence>
<dbReference type="SUPFAM" id="SSF53623">
    <property type="entry name" value="MurD-like peptide ligases, catalytic domain"/>
    <property type="match status" value="1"/>
</dbReference>
<feature type="binding site" evidence="1">
    <location>
        <position position="215"/>
    </location>
    <ligand>
        <name>Zn(2+)</name>
        <dbReference type="ChEBI" id="CHEBI:29105"/>
    </ligand>
</feature>
<dbReference type="GO" id="GO:0008360">
    <property type="term" value="P:regulation of cell shape"/>
    <property type="evidence" value="ECO:0007669"/>
    <property type="project" value="UniProtKB-KW"/>
</dbReference>
<feature type="binding site" evidence="1">
    <location>
        <position position="212"/>
    </location>
    <ligand>
        <name>Zn(2+)</name>
        <dbReference type="ChEBI" id="CHEBI:29105"/>
    </ligand>
</feature>
<keyword evidence="1" id="KW-0547">Nucleotide-binding</keyword>
<reference evidence="5" key="1">
    <citation type="submission" date="2017-09" db="EMBL/GenBank/DDBJ databases">
        <title>Depth-based differentiation of microbial function through sediment-hosted aquifers and enrichment of novel symbionts in the deep terrestrial subsurface.</title>
        <authorList>
            <person name="Probst A.J."/>
            <person name="Ladd B."/>
            <person name="Jarett J.K."/>
            <person name="Geller-Mcgrath D.E."/>
            <person name="Sieber C.M.K."/>
            <person name="Emerson J.B."/>
            <person name="Anantharaman K."/>
            <person name="Thomas B.C."/>
            <person name="Malmstrom R."/>
            <person name="Stieglmeier M."/>
            <person name="Klingl A."/>
            <person name="Woyke T."/>
            <person name="Ryan C.M."/>
            <person name="Banfield J.F."/>
        </authorList>
    </citation>
    <scope>NUCLEOTIDE SEQUENCE [LARGE SCALE GENOMIC DNA]</scope>
</reference>
<dbReference type="GO" id="GO:0005524">
    <property type="term" value="F:ATP binding"/>
    <property type="evidence" value="ECO:0007669"/>
    <property type="project" value="UniProtKB-UniRule"/>
</dbReference>
<dbReference type="InterPro" id="IPR036565">
    <property type="entry name" value="Mur-like_cat_sf"/>
</dbReference>
<keyword evidence="1" id="KW-0479">Metal-binding</keyword>
<dbReference type="Proteomes" id="UP000229438">
    <property type="component" value="Unassembled WGS sequence"/>
</dbReference>
<proteinExistence type="inferred from homology"/>
<dbReference type="GO" id="GO:0016881">
    <property type="term" value="F:acid-amino acid ligase activity"/>
    <property type="evidence" value="ECO:0007669"/>
    <property type="project" value="InterPro"/>
</dbReference>
<dbReference type="InterPro" id="IPR013564">
    <property type="entry name" value="MurT_C"/>
</dbReference>
<dbReference type="HAMAP" id="MF_02214">
    <property type="entry name" value="Lipid_II_synth_MurT"/>
    <property type="match status" value="1"/>
</dbReference>
<comment type="caution">
    <text evidence="4">The sequence shown here is derived from an EMBL/GenBank/DDBJ whole genome shotgun (WGS) entry which is preliminary data.</text>
</comment>
<evidence type="ECO:0000313" key="5">
    <source>
        <dbReference type="Proteomes" id="UP000229438"/>
    </source>
</evidence>
<keyword evidence="1" id="KW-0436">Ligase</keyword>
<evidence type="ECO:0000313" key="4">
    <source>
        <dbReference type="EMBL" id="PJC68011.1"/>
    </source>
</evidence>
<dbReference type="EMBL" id="PFQS01000134">
    <property type="protein sequence ID" value="PJC68011.1"/>
    <property type="molecule type" value="Genomic_DNA"/>
</dbReference>
<name>A0A2M8G5D2_UNCKA</name>
<gene>
    <name evidence="1" type="primary">murT</name>
    <name evidence="4" type="ORF">CO015_05555</name>
</gene>
<accession>A0A2M8G5D2</accession>
<dbReference type="PANTHER" id="PTHR23135">
    <property type="entry name" value="MUR LIGASE FAMILY MEMBER"/>
    <property type="match status" value="1"/>
</dbReference>
<comment type="subunit">
    <text evidence="1">Forms a heterodimer with GatD.</text>
</comment>
<keyword evidence="1" id="KW-0067">ATP-binding</keyword>
<dbReference type="GO" id="GO:0009252">
    <property type="term" value="P:peptidoglycan biosynthetic process"/>
    <property type="evidence" value="ECO:0007669"/>
    <property type="project" value="UniProtKB-UniRule"/>
</dbReference>
<dbReference type="InterPro" id="IPR043703">
    <property type="entry name" value="Lipid_II_synth_MurT"/>
</dbReference>
<dbReference type="EC" id="6.3.5.13" evidence="1"/>
<sequence>MNFKFFIALIISKILSLALQLRNGGTALPGLIALKFEPDFMAYFQHQFRQGIILVSGTNGKTTTTALIKELVFNQKLNVIHNAAGSNLLRGIASSLLKSSDWSGKIRADWGVFEVDEATLPSAIQVLKPKIVLILNLFRDQLDRYGEIDATAQNWKKSLETLSAETFVILNADDPVVALLGKNLPAHVYFYGLNDWEHVHKTISHFADSIFCPSCRQLLVYDAVWYSHLGIWCCQRCHEKRPLLDLAVEKIKLNPILSLTVALPDQPKREIQTKLGGIYNASNLGAVLLISSILKIDSAAVQKVIADFQPTFGRLEEFTYQGRRVKILLSKNPTGFTESIRTLLYGKKKNLLLVLNDKIADGTDVSWIYDVDFELLKDVTEKIIVSGTRAYDLALRLKYADLKTIIEPYLKKAIQQSLANLSNKETLFILPTYTAMLRVRKILKGRSLEN</sequence>
<dbReference type="GO" id="GO:0008270">
    <property type="term" value="F:zinc ion binding"/>
    <property type="evidence" value="ECO:0007669"/>
    <property type="project" value="UniProtKB-UniRule"/>
</dbReference>
<feature type="domain" description="Mur ligase central" evidence="2">
    <location>
        <begin position="55"/>
        <end position="197"/>
    </location>
</feature>
<dbReference type="Pfam" id="PF08353">
    <property type="entry name" value="MurT_C"/>
    <property type="match status" value="1"/>
</dbReference>
<feature type="domain" description="Lipid II isoglutaminyl synthase (glutamine-hydrolyzing) subunit MurT C-terminal" evidence="3">
    <location>
        <begin position="329"/>
        <end position="436"/>
    </location>
</feature>
<feature type="active site" evidence="1">
    <location>
        <position position="364"/>
    </location>
</feature>
<evidence type="ECO:0000256" key="1">
    <source>
        <dbReference type="HAMAP-Rule" id="MF_02214"/>
    </source>
</evidence>
<dbReference type="GO" id="GO:0140282">
    <property type="term" value="F:carbon-nitrogen ligase activity on lipid II"/>
    <property type="evidence" value="ECO:0007669"/>
    <property type="project" value="UniProtKB-UniRule"/>
</dbReference>
<dbReference type="AlphaFoldDB" id="A0A2M8G5D2"/>
<keyword evidence="1" id="KW-0961">Cell wall biogenesis/degradation</keyword>
<evidence type="ECO:0000259" key="2">
    <source>
        <dbReference type="Pfam" id="PF08245"/>
    </source>
</evidence>
<comment type="function">
    <text evidence="1">The lipid II isoglutaminyl synthase complex catalyzes the formation of alpha-D-isoglutamine in the cell wall lipid II stem peptide. The MurT subunit catalyzes the ATP-dependent amidation of D-glutamate residue of lipid II, converting it to an isoglutamine residue.</text>
</comment>
<comment type="catalytic activity">
    <reaction evidence="1">
        <text>beta-D-GlcNAc-(1-&gt;4)-Mur2Ac(oyl-L-Ala-gamma-D-O-P-Glu-L-Lys-D-Ala-D-Ala)-di-trans,octa-cis-undecaprenyl diphosphate + NH4(+) = beta-D-GlcNAc-(1-&gt;4)-Mur2Ac(oyl-L-Ala-D-isoglutaminyl-L-Lys-D-Ala-D-Ala)-di-trans,octa-cis-undecaprenyl diphosphate + phosphate + H(+)</text>
        <dbReference type="Rhea" id="RHEA:57932"/>
        <dbReference type="ChEBI" id="CHEBI:15378"/>
        <dbReference type="ChEBI" id="CHEBI:28938"/>
        <dbReference type="ChEBI" id="CHEBI:43474"/>
        <dbReference type="ChEBI" id="CHEBI:62233"/>
        <dbReference type="ChEBI" id="CHEBI:143132"/>
    </reaction>
</comment>
<dbReference type="Gene3D" id="3.40.1190.10">
    <property type="entry name" value="Mur-like, catalytic domain"/>
    <property type="match status" value="1"/>
</dbReference>
<feature type="binding site" evidence="1">
    <location>
        <position position="234"/>
    </location>
    <ligand>
        <name>Zn(2+)</name>
        <dbReference type="ChEBI" id="CHEBI:29105"/>
    </ligand>
</feature>
<comment type="similarity">
    <text evidence="1">Belongs to the MurCDEF family. MurT subfamily.</text>
</comment>
<dbReference type="InterPro" id="IPR013221">
    <property type="entry name" value="Mur_ligase_cen"/>
</dbReference>
<organism evidence="4 5">
    <name type="scientific">candidate division WWE3 bacterium CG_4_8_14_3_um_filter_42_11</name>
    <dbReference type="NCBI Taxonomy" id="1975076"/>
    <lineage>
        <taxon>Bacteria</taxon>
        <taxon>Katanobacteria</taxon>
    </lineage>
</organism>
<comment type="catalytic activity">
    <reaction evidence="1">
        <text>beta-D-GlcNAc-(1-&gt;4)-Mur2Ac(oyl-L-Ala-gamma-D-Glu-L-Lys-D-Ala-D-Ala)-di-trans,octa-cis-undecaprenyl diphosphate + L-glutamine + ATP + H2O = beta-D-GlcNAc-(1-&gt;4)-Mur2Ac(oyl-L-Ala-D-isoglutaminyl-L-Lys-D-Ala-D-Ala)-di-trans,octa-cis-undecaprenyl diphosphate + L-glutamate + ADP + phosphate + H(+)</text>
        <dbReference type="Rhea" id="RHEA:57928"/>
        <dbReference type="ChEBI" id="CHEBI:15377"/>
        <dbReference type="ChEBI" id="CHEBI:15378"/>
        <dbReference type="ChEBI" id="CHEBI:29985"/>
        <dbReference type="ChEBI" id="CHEBI:30616"/>
        <dbReference type="ChEBI" id="CHEBI:43474"/>
        <dbReference type="ChEBI" id="CHEBI:58359"/>
        <dbReference type="ChEBI" id="CHEBI:60033"/>
        <dbReference type="ChEBI" id="CHEBI:62233"/>
        <dbReference type="ChEBI" id="CHEBI:456216"/>
        <dbReference type="EC" id="6.3.5.13"/>
    </reaction>
</comment>
<protein>
    <recommendedName>
        <fullName evidence="1">Lipid II isoglutaminyl synthase (glutamine-hydrolyzing) subunit MurT</fullName>
        <ecNumber evidence="1">6.3.5.13</ecNumber>
    </recommendedName>
</protein>
<dbReference type="PANTHER" id="PTHR23135:SF7">
    <property type="entry name" value="LIPID II ISOGLUTAMINYL SYNTHASE (GLUTAMINE-HYDROLYZING) SUBUNIT MURT"/>
    <property type="match status" value="1"/>
</dbReference>
<feature type="binding site" evidence="1">
    <location>
        <position position="237"/>
    </location>
    <ligand>
        <name>Zn(2+)</name>
        <dbReference type="ChEBI" id="CHEBI:29105"/>
    </ligand>
</feature>
<keyword evidence="1" id="KW-0573">Peptidoglycan synthesis</keyword>
<keyword evidence="1" id="KW-0133">Cell shape</keyword>
<comment type="catalytic activity">
    <reaction evidence="1">
        <text>beta-D-GlcNAc-(1-&gt;4)-Mur2Ac(oyl-L-Ala-gamma-D-Glu-L-Lys-D-Ala-D-Ala)-di-trans,octa-cis-undecaprenyl diphosphate + ATP = beta-D-GlcNAc-(1-&gt;4)-Mur2Ac(oyl-L-Ala-gamma-D-O-P-Glu-L-Lys-D-Ala-D-Ala)-di-trans,octa-cis-undecaprenyl diphosphate + ADP</text>
        <dbReference type="Rhea" id="RHEA:59488"/>
        <dbReference type="ChEBI" id="CHEBI:30616"/>
        <dbReference type="ChEBI" id="CHEBI:60033"/>
        <dbReference type="ChEBI" id="CHEBI:143132"/>
        <dbReference type="ChEBI" id="CHEBI:456216"/>
    </reaction>
</comment>
<dbReference type="Pfam" id="PF08245">
    <property type="entry name" value="Mur_ligase_M"/>
    <property type="match status" value="1"/>
</dbReference>